<proteinExistence type="predicted"/>
<protein>
    <submittedName>
        <fullName evidence="1">Uncharacterized protein</fullName>
    </submittedName>
</protein>
<evidence type="ECO:0000313" key="2">
    <source>
        <dbReference type="Proteomes" id="UP001626550"/>
    </source>
</evidence>
<dbReference type="Proteomes" id="UP001626550">
    <property type="component" value="Unassembled WGS sequence"/>
</dbReference>
<sequence length="78" mass="9025">MSKGYKVVKEKALAFYKKEINYLVVFKRMTEVQQGSKSFQELFEEVVEAVYRCGMEGETADRMVGFQFVRALNSASIR</sequence>
<name>A0ABD2QB41_9PLAT</name>
<dbReference type="EMBL" id="JBJKFK010000488">
    <property type="protein sequence ID" value="KAL3316742.1"/>
    <property type="molecule type" value="Genomic_DNA"/>
</dbReference>
<keyword evidence="2" id="KW-1185">Reference proteome</keyword>
<accession>A0ABD2QB41</accession>
<reference evidence="1 2" key="1">
    <citation type="submission" date="2024-11" db="EMBL/GenBank/DDBJ databases">
        <title>Adaptive evolution of stress response genes in parasites aligns with host niche diversity.</title>
        <authorList>
            <person name="Hahn C."/>
            <person name="Resl P."/>
        </authorList>
    </citation>
    <scope>NUCLEOTIDE SEQUENCE [LARGE SCALE GENOMIC DNA]</scope>
    <source>
        <strain evidence="1">EGGRZ-B1_66</strain>
        <tissue evidence="1">Body</tissue>
    </source>
</reference>
<dbReference type="AlphaFoldDB" id="A0ABD2QB41"/>
<comment type="caution">
    <text evidence="1">The sequence shown here is derived from an EMBL/GenBank/DDBJ whole genome shotgun (WGS) entry which is preliminary data.</text>
</comment>
<gene>
    <name evidence="1" type="ORF">Ciccas_004603</name>
</gene>
<evidence type="ECO:0000313" key="1">
    <source>
        <dbReference type="EMBL" id="KAL3316742.1"/>
    </source>
</evidence>
<organism evidence="1 2">
    <name type="scientific">Cichlidogyrus casuarinus</name>
    <dbReference type="NCBI Taxonomy" id="1844966"/>
    <lineage>
        <taxon>Eukaryota</taxon>
        <taxon>Metazoa</taxon>
        <taxon>Spiralia</taxon>
        <taxon>Lophotrochozoa</taxon>
        <taxon>Platyhelminthes</taxon>
        <taxon>Monogenea</taxon>
        <taxon>Monopisthocotylea</taxon>
        <taxon>Dactylogyridea</taxon>
        <taxon>Ancyrocephalidae</taxon>
        <taxon>Cichlidogyrus</taxon>
    </lineage>
</organism>